<dbReference type="Proteomes" id="UP000225706">
    <property type="component" value="Unassembled WGS sequence"/>
</dbReference>
<dbReference type="EMBL" id="LSMT01000009">
    <property type="protein sequence ID" value="PFX33732.1"/>
    <property type="molecule type" value="Genomic_DNA"/>
</dbReference>
<protein>
    <submittedName>
        <fullName evidence="1">Uncharacterized protein</fullName>
    </submittedName>
</protein>
<gene>
    <name evidence="1" type="ORF">AWC38_SpisGene1415</name>
</gene>
<keyword evidence="2" id="KW-1185">Reference proteome</keyword>
<dbReference type="AlphaFoldDB" id="A0A2B4SYT2"/>
<accession>A0A2B4SYT2</accession>
<reference evidence="2" key="1">
    <citation type="journal article" date="2017" name="bioRxiv">
        <title>Comparative analysis of the genomes of Stylophora pistillata and Acropora digitifera provides evidence for extensive differences between species of corals.</title>
        <authorList>
            <person name="Voolstra C.R."/>
            <person name="Li Y."/>
            <person name="Liew Y.J."/>
            <person name="Baumgarten S."/>
            <person name="Zoccola D."/>
            <person name="Flot J.-F."/>
            <person name="Tambutte S."/>
            <person name="Allemand D."/>
            <person name="Aranda M."/>
        </authorList>
    </citation>
    <scope>NUCLEOTIDE SEQUENCE [LARGE SCALE GENOMIC DNA]</scope>
</reference>
<evidence type="ECO:0000313" key="2">
    <source>
        <dbReference type="Proteomes" id="UP000225706"/>
    </source>
</evidence>
<name>A0A2B4SYT2_STYPI</name>
<proteinExistence type="predicted"/>
<evidence type="ECO:0000313" key="1">
    <source>
        <dbReference type="EMBL" id="PFX33732.1"/>
    </source>
</evidence>
<sequence length="92" mass="10953">MLDRSHVRGILCLCVWRNEQYTGNGKARHQGGWTTSAVYQKVVFCYSDHWAWNLSRQENLHTKIYFSLKTAFMRELLVKSKWIESFKLLELV</sequence>
<organism evidence="1 2">
    <name type="scientific">Stylophora pistillata</name>
    <name type="common">Smooth cauliflower coral</name>
    <dbReference type="NCBI Taxonomy" id="50429"/>
    <lineage>
        <taxon>Eukaryota</taxon>
        <taxon>Metazoa</taxon>
        <taxon>Cnidaria</taxon>
        <taxon>Anthozoa</taxon>
        <taxon>Hexacorallia</taxon>
        <taxon>Scleractinia</taxon>
        <taxon>Astrocoeniina</taxon>
        <taxon>Pocilloporidae</taxon>
        <taxon>Stylophora</taxon>
    </lineage>
</organism>
<comment type="caution">
    <text evidence="1">The sequence shown here is derived from an EMBL/GenBank/DDBJ whole genome shotgun (WGS) entry which is preliminary data.</text>
</comment>